<dbReference type="Gene3D" id="3.40.50.1980">
    <property type="entry name" value="Nitrogenase molybdenum iron protein domain"/>
    <property type="match status" value="2"/>
</dbReference>
<dbReference type="EMBL" id="JAUBDI010000024">
    <property type="protein sequence ID" value="MDW0114918.1"/>
    <property type="molecule type" value="Genomic_DNA"/>
</dbReference>
<dbReference type="NCBIfam" id="NF038402">
    <property type="entry name" value="TroA_like"/>
    <property type="match status" value="1"/>
</dbReference>
<gene>
    <name evidence="4" type="ORF">QT711_17105</name>
</gene>
<sequence length="266" mass="30099">MNKTVVDHVGRTVTYTYPPKRIVSLCPGITDTLFALNLEQEIVGRTKYCIYPKGKVEEVPVVGGTKNVKLAAIQEVAPDLIIVEKEENTKEIVEELEQYFPVYVAEVQTIEEAYAMIEEMGELTDRENAATSLIQSTRNAFEKLPLGAGKRAAYVIWRKPYMVVGKDTYIQSLLDRLGFTNPFVQHEGRYPAVTIEDFQQANLDVLLLASEPFPYTEKHIPEFNAFLPDVQIELVDGEMFWYGPRMLEAAHYLAEKISKKNTGASK</sequence>
<dbReference type="Pfam" id="PF01497">
    <property type="entry name" value="Peripla_BP_2"/>
    <property type="match status" value="1"/>
</dbReference>
<protein>
    <submittedName>
        <fullName evidence="4">Helical backbone metal receptor</fullName>
    </submittedName>
</protein>
<keyword evidence="2" id="KW-0732">Signal</keyword>
<dbReference type="PROSITE" id="PS50983">
    <property type="entry name" value="FE_B12_PBP"/>
    <property type="match status" value="1"/>
</dbReference>
<feature type="domain" description="Fe/B12 periplasmic-binding" evidence="3">
    <location>
        <begin position="21"/>
        <end position="265"/>
    </location>
</feature>
<dbReference type="InterPro" id="IPR002491">
    <property type="entry name" value="ABC_transptr_periplasmic_BD"/>
</dbReference>
<dbReference type="RefSeq" id="WP_317946315.1">
    <property type="nucleotide sequence ID" value="NZ_JAUBDI010000024.1"/>
</dbReference>
<dbReference type="PANTHER" id="PTHR30535:SF35">
    <property type="entry name" value="PERIPLASMIC BINDING PROTEIN"/>
    <property type="match status" value="1"/>
</dbReference>
<evidence type="ECO:0000256" key="2">
    <source>
        <dbReference type="ARBA" id="ARBA00022729"/>
    </source>
</evidence>
<reference evidence="4 5" key="1">
    <citation type="submission" date="2023-06" db="EMBL/GenBank/DDBJ databases">
        <title>Sporosarcina sp. nov., isolated from Korean traditional fermented seafood 'Jeotgal'.</title>
        <authorList>
            <person name="Yang A.I."/>
            <person name="Shin N.-R."/>
        </authorList>
    </citation>
    <scope>NUCLEOTIDE SEQUENCE [LARGE SCALE GENOMIC DNA]</scope>
    <source>
        <strain evidence="4 5">KCTC13119</strain>
    </source>
</reference>
<dbReference type="Proteomes" id="UP001282284">
    <property type="component" value="Unassembled WGS sequence"/>
</dbReference>
<dbReference type="SUPFAM" id="SSF53807">
    <property type="entry name" value="Helical backbone' metal receptor"/>
    <property type="match status" value="1"/>
</dbReference>
<accession>A0ABU4GDA1</accession>
<dbReference type="InterPro" id="IPR054828">
    <property type="entry name" value="Vit_B12_bind_prot"/>
</dbReference>
<evidence type="ECO:0000256" key="1">
    <source>
        <dbReference type="ARBA" id="ARBA00008814"/>
    </source>
</evidence>
<evidence type="ECO:0000313" key="5">
    <source>
        <dbReference type="Proteomes" id="UP001282284"/>
    </source>
</evidence>
<dbReference type="InterPro" id="IPR050902">
    <property type="entry name" value="ABC_Transporter_SBP"/>
</dbReference>
<keyword evidence="4" id="KW-0675">Receptor</keyword>
<organism evidence="4 5">
    <name type="scientific">Sporosarcina saromensis</name>
    <dbReference type="NCBI Taxonomy" id="359365"/>
    <lineage>
        <taxon>Bacteria</taxon>
        <taxon>Bacillati</taxon>
        <taxon>Bacillota</taxon>
        <taxon>Bacilli</taxon>
        <taxon>Bacillales</taxon>
        <taxon>Caryophanaceae</taxon>
        <taxon>Sporosarcina</taxon>
    </lineage>
</organism>
<evidence type="ECO:0000313" key="4">
    <source>
        <dbReference type="EMBL" id="MDW0114918.1"/>
    </source>
</evidence>
<name>A0ABU4GDA1_9BACL</name>
<comment type="similarity">
    <text evidence="1">Belongs to the bacterial solute-binding protein 8 family.</text>
</comment>
<evidence type="ECO:0000259" key="3">
    <source>
        <dbReference type="PROSITE" id="PS50983"/>
    </source>
</evidence>
<dbReference type="PANTHER" id="PTHR30535">
    <property type="entry name" value="VITAMIN B12-BINDING PROTEIN"/>
    <property type="match status" value="1"/>
</dbReference>
<keyword evidence="5" id="KW-1185">Reference proteome</keyword>
<comment type="caution">
    <text evidence="4">The sequence shown here is derived from an EMBL/GenBank/DDBJ whole genome shotgun (WGS) entry which is preliminary data.</text>
</comment>
<proteinExistence type="inferred from homology"/>